<reference evidence="4 5" key="1">
    <citation type="submission" date="2024-04" db="EMBL/GenBank/DDBJ databases">
        <title>Novel species of the genus Ideonella isolated from streams.</title>
        <authorList>
            <person name="Lu H."/>
        </authorList>
    </citation>
    <scope>NUCLEOTIDE SEQUENCE [LARGE SCALE GENOMIC DNA]</scope>
    <source>
        <strain evidence="4 5">DXS22W</strain>
    </source>
</reference>
<comment type="caution">
    <text evidence="4">The sequence shown here is derived from an EMBL/GenBank/DDBJ whole genome shotgun (WGS) entry which is preliminary data.</text>
</comment>
<dbReference type="InterPro" id="IPR036662">
    <property type="entry name" value="PTS_EIIA_man-typ_sf"/>
</dbReference>
<dbReference type="PANTHER" id="PTHR33799">
    <property type="entry name" value="PTS PERMEASE-RELATED-RELATED"/>
    <property type="match status" value="1"/>
</dbReference>
<dbReference type="InterPro" id="IPR004701">
    <property type="entry name" value="PTS_EIIA_man-typ"/>
</dbReference>
<evidence type="ECO:0000313" key="4">
    <source>
        <dbReference type="EMBL" id="MEK8049659.1"/>
    </source>
</evidence>
<dbReference type="Pfam" id="PF03610">
    <property type="entry name" value="EIIA-man"/>
    <property type="match status" value="1"/>
</dbReference>
<dbReference type="InterPro" id="IPR051471">
    <property type="entry name" value="Bacterial_PTS_sugar_comp"/>
</dbReference>
<dbReference type="SUPFAM" id="SSF53062">
    <property type="entry name" value="PTS system fructose IIA component-like"/>
    <property type="match status" value="1"/>
</dbReference>
<protein>
    <submittedName>
        <fullName evidence="4">PTS fructose transporter subunit IIA</fullName>
    </submittedName>
</protein>
<dbReference type="EMBL" id="JBBUTH010000002">
    <property type="protein sequence ID" value="MEK8049659.1"/>
    <property type="molecule type" value="Genomic_DNA"/>
</dbReference>
<dbReference type="Proteomes" id="UP001365405">
    <property type="component" value="Unassembled WGS sequence"/>
</dbReference>
<dbReference type="PANTHER" id="PTHR33799:SF1">
    <property type="entry name" value="PTS SYSTEM MANNOSE-SPECIFIC EIIAB COMPONENT-RELATED"/>
    <property type="match status" value="1"/>
</dbReference>
<name>A0ABU9CCQ8_9BURK</name>
<accession>A0ABU9CCQ8</accession>
<feature type="region of interest" description="Disordered" evidence="2">
    <location>
        <begin position="128"/>
        <end position="150"/>
    </location>
</feature>
<evidence type="ECO:0000256" key="2">
    <source>
        <dbReference type="SAM" id="MobiDB-lite"/>
    </source>
</evidence>
<evidence type="ECO:0000256" key="1">
    <source>
        <dbReference type="ARBA" id="ARBA00022679"/>
    </source>
</evidence>
<keyword evidence="1" id="KW-0808">Transferase</keyword>
<dbReference type="PROSITE" id="PS51096">
    <property type="entry name" value="PTS_EIIA_TYPE_4"/>
    <property type="match status" value="1"/>
</dbReference>
<evidence type="ECO:0000259" key="3">
    <source>
        <dbReference type="PROSITE" id="PS51096"/>
    </source>
</evidence>
<keyword evidence="5" id="KW-1185">Reference proteome</keyword>
<gene>
    <name evidence="4" type="ORF">AACH10_05355</name>
</gene>
<dbReference type="RefSeq" id="WP_341409337.1">
    <property type="nucleotide sequence ID" value="NZ_JBBUTH010000002.1"/>
</dbReference>
<dbReference type="Gene3D" id="3.40.50.510">
    <property type="entry name" value="Phosphotransferase system, mannose-type IIA component"/>
    <property type="match status" value="1"/>
</dbReference>
<evidence type="ECO:0000313" key="5">
    <source>
        <dbReference type="Proteomes" id="UP001365405"/>
    </source>
</evidence>
<sequence length="150" mass="15926">MTTGLFIIAHEPLASSLRATALHAFPDSAGAIAAYDVPAGHDTERYLHDAEALIAAMPTVETLILTDVIGATPANLAAQLVKQGRRRALAGVNVPMVWRAHTNAHLSLDDLWTKARDGALAAVQPVVTPPPQNQAQKASAHASNDRHHQQ</sequence>
<feature type="domain" description="PTS EIIA type-4" evidence="3">
    <location>
        <begin position="2"/>
        <end position="123"/>
    </location>
</feature>
<organism evidence="4 5">
    <name type="scientific">Pseudaquabacterium inlustre</name>
    <dbReference type="NCBI Taxonomy" id="2984192"/>
    <lineage>
        <taxon>Bacteria</taxon>
        <taxon>Pseudomonadati</taxon>
        <taxon>Pseudomonadota</taxon>
        <taxon>Betaproteobacteria</taxon>
        <taxon>Burkholderiales</taxon>
        <taxon>Sphaerotilaceae</taxon>
        <taxon>Pseudaquabacterium</taxon>
    </lineage>
</organism>
<proteinExistence type="predicted"/>